<dbReference type="SMART" id="SM00342">
    <property type="entry name" value="HTH_ARAC"/>
    <property type="match status" value="1"/>
</dbReference>
<dbReference type="Gene3D" id="1.10.10.60">
    <property type="entry name" value="Homeodomain-like"/>
    <property type="match status" value="2"/>
</dbReference>
<feature type="domain" description="HTH araC/xylS-type" evidence="7">
    <location>
        <begin position="146"/>
        <end position="249"/>
    </location>
</feature>
<dbReference type="PROSITE" id="PS01124">
    <property type="entry name" value="HTH_ARAC_FAMILY_2"/>
    <property type="match status" value="1"/>
</dbReference>
<dbReference type="InterPro" id="IPR011006">
    <property type="entry name" value="CheY-like_superfamily"/>
</dbReference>
<keyword evidence="3" id="KW-0238">DNA-binding</keyword>
<dbReference type="Gene3D" id="3.40.50.2300">
    <property type="match status" value="1"/>
</dbReference>
<dbReference type="SUPFAM" id="SSF52172">
    <property type="entry name" value="CheY-like"/>
    <property type="match status" value="1"/>
</dbReference>
<dbReference type="SUPFAM" id="SSF46689">
    <property type="entry name" value="Homeodomain-like"/>
    <property type="match status" value="2"/>
</dbReference>
<keyword evidence="10" id="KW-1185">Reference proteome</keyword>
<dbReference type="CDD" id="cd17536">
    <property type="entry name" value="REC_YesN-like"/>
    <property type="match status" value="1"/>
</dbReference>
<dbReference type="InterPro" id="IPR009057">
    <property type="entry name" value="Homeodomain-like_sf"/>
</dbReference>
<evidence type="ECO:0000256" key="5">
    <source>
        <dbReference type="ARBA" id="ARBA00024867"/>
    </source>
</evidence>
<proteinExistence type="predicted"/>
<name>A0A7M2RFD6_9FIRM</name>
<dbReference type="EMBL" id="CP063304">
    <property type="protein sequence ID" value="QOV18858.1"/>
    <property type="molecule type" value="Genomic_DNA"/>
</dbReference>
<evidence type="ECO:0000259" key="8">
    <source>
        <dbReference type="PROSITE" id="PS50110"/>
    </source>
</evidence>
<dbReference type="GO" id="GO:0043565">
    <property type="term" value="F:sequence-specific DNA binding"/>
    <property type="evidence" value="ECO:0007669"/>
    <property type="project" value="InterPro"/>
</dbReference>
<keyword evidence="2" id="KW-0805">Transcription regulation</keyword>
<dbReference type="PANTHER" id="PTHR43280">
    <property type="entry name" value="ARAC-FAMILY TRANSCRIPTIONAL REGULATOR"/>
    <property type="match status" value="1"/>
</dbReference>
<dbReference type="PRINTS" id="PR00032">
    <property type="entry name" value="HTHARAC"/>
</dbReference>
<dbReference type="Pfam" id="PF00072">
    <property type="entry name" value="Response_reg"/>
    <property type="match status" value="1"/>
</dbReference>
<keyword evidence="6" id="KW-0597">Phosphoprotein</keyword>
<dbReference type="RefSeq" id="WP_193735219.1">
    <property type="nucleotide sequence ID" value="NZ_CP063304.1"/>
</dbReference>
<dbReference type="KEGG" id="bliq:INP51_12770"/>
<dbReference type="InterPro" id="IPR020449">
    <property type="entry name" value="Tscrpt_reg_AraC-type_HTH"/>
</dbReference>
<evidence type="ECO:0000256" key="2">
    <source>
        <dbReference type="ARBA" id="ARBA00023015"/>
    </source>
</evidence>
<sequence length="261" mass="29868">MNQSYNYLVAEDESLIRRNLIKKIASLDLPLHLAGEASNGMDAILLADKFCPELVITDIRMPQCDGLEVAAYLQRNHPDVKIIIISGFDDFSYAQSAIRYGVKDYLLKPIKLETLSESLHKLLITVQKESEDLEAYSTDSSSLDQESICKLMEKYLQENYCNDISFQVLSDRFGFTPEYLTKNFKKYTGETPSKYLTRLRMNEAKHLLLGNPELEIQKIGELVGYKDAFYFSRAFKSYTGMRPSEFRSNFKVKGNPTSIDT</sequence>
<evidence type="ECO:0000256" key="1">
    <source>
        <dbReference type="ARBA" id="ARBA00018672"/>
    </source>
</evidence>
<reference evidence="9 10" key="1">
    <citation type="submission" date="2020-10" db="EMBL/GenBank/DDBJ databases">
        <title>Blautia liquoris sp.nov., isolated from the mud in a fermentation cellar used for the production of Chinese strong-flavoured liquor.</title>
        <authorList>
            <person name="Lu L."/>
        </authorList>
    </citation>
    <scope>NUCLEOTIDE SEQUENCE [LARGE SCALE GENOMIC DNA]</scope>
    <source>
        <strain evidence="9 10">LZLJ-3</strain>
    </source>
</reference>
<protein>
    <recommendedName>
        <fullName evidence="1">Stage 0 sporulation protein A homolog</fullName>
    </recommendedName>
</protein>
<dbReference type="AlphaFoldDB" id="A0A7M2RFD6"/>
<evidence type="ECO:0000256" key="4">
    <source>
        <dbReference type="ARBA" id="ARBA00023163"/>
    </source>
</evidence>
<feature type="modified residue" description="4-aspartylphosphate" evidence="6">
    <location>
        <position position="58"/>
    </location>
</feature>
<feature type="domain" description="Response regulatory" evidence="8">
    <location>
        <begin position="6"/>
        <end position="123"/>
    </location>
</feature>
<gene>
    <name evidence="9" type="ORF">INP51_12770</name>
</gene>
<evidence type="ECO:0000313" key="9">
    <source>
        <dbReference type="EMBL" id="QOV18858.1"/>
    </source>
</evidence>
<dbReference type="Proteomes" id="UP000593601">
    <property type="component" value="Chromosome"/>
</dbReference>
<dbReference type="PANTHER" id="PTHR43280:SF28">
    <property type="entry name" value="HTH-TYPE TRANSCRIPTIONAL ACTIVATOR RHAS"/>
    <property type="match status" value="1"/>
</dbReference>
<accession>A0A7M2RFD6</accession>
<keyword evidence="4" id="KW-0804">Transcription</keyword>
<evidence type="ECO:0000313" key="10">
    <source>
        <dbReference type="Proteomes" id="UP000593601"/>
    </source>
</evidence>
<dbReference type="PROSITE" id="PS50110">
    <property type="entry name" value="RESPONSE_REGULATORY"/>
    <property type="match status" value="1"/>
</dbReference>
<evidence type="ECO:0000256" key="3">
    <source>
        <dbReference type="ARBA" id="ARBA00023125"/>
    </source>
</evidence>
<organism evidence="9 10">
    <name type="scientific">Blautia liquoris</name>
    <dbReference type="NCBI Taxonomy" id="2779518"/>
    <lineage>
        <taxon>Bacteria</taxon>
        <taxon>Bacillati</taxon>
        <taxon>Bacillota</taxon>
        <taxon>Clostridia</taxon>
        <taxon>Lachnospirales</taxon>
        <taxon>Lachnospiraceae</taxon>
        <taxon>Blautia</taxon>
    </lineage>
</organism>
<evidence type="ECO:0000259" key="7">
    <source>
        <dbReference type="PROSITE" id="PS01124"/>
    </source>
</evidence>
<dbReference type="GO" id="GO:0000160">
    <property type="term" value="P:phosphorelay signal transduction system"/>
    <property type="evidence" value="ECO:0007669"/>
    <property type="project" value="InterPro"/>
</dbReference>
<dbReference type="InterPro" id="IPR001789">
    <property type="entry name" value="Sig_transdc_resp-reg_receiver"/>
</dbReference>
<dbReference type="GO" id="GO:0003700">
    <property type="term" value="F:DNA-binding transcription factor activity"/>
    <property type="evidence" value="ECO:0007669"/>
    <property type="project" value="InterPro"/>
</dbReference>
<dbReference type="Pfam" id="PF12833">
    <property type="entry name" value="HTH_18"/>
    <property type="match status" value="1"/>
</dbReference>
<comment type="function">
    <text evidence="5">May play the central regulatory role in sporulation. It may be an element of the effector pathway responsible for the activation of sporulation genes in response to nutritional stress. Spo0A may act in concert with spo0H (a sigma factor) to control the expression of some genes that are critical to the sporulation process.</text>
</comment>
<dbReference type="InterPro" id="IPR018060">
    <property type="entry name" value="HTH_AraC"/>
</dbReference>
<dbReference type="SMART" id="SM00448">
    <property type="entry name" value="REC"/>
    <property type="match status" value="1"/>
</dbReference>
<evidence type="ECO:0000256" key="6">
    <source>
        <dbReference type="PROSITE-ProRule" id="PRU00169"/>
    </source>
</evidence>